<name>A0ABR3VGK8_HUMIN</name>
<comment type="caution">
    <text evidence="1">The sequence shown here is derived from an EMBL/GenBank/DDBJ whole genome shotgun (WGS) entry which is preliminary data.</text>
</comment>
<organism evidence="1 2">
    <name type="scientific">Humicola insolens</name>
    <name type="common">Soft-rot fungus</name>
    <dbReference type="NCBI Taxonomy" id="85995"/>
    <lineage>
        <taxon>Eukaryota</taxon>
        <taxon>Fungi</taxon>
        <taxon>Dikarya</taxon>
        <taxon>Ascomycota</taxon>
        <taxon>Pezizomycotina</taxon>
        <taxon>Sordariomycetes</taxon>
        <taxon>Sordariomycetidae</taxon>
        <taxon>Sordariales</taxon>
        <taxon>Chaetomiaceae</taxon>
        <taxon>Mycothermus</taxon>
    </lineage>
</organism>
<evidence type="ECO:0000313" key="1">
    <source>
        <dbReference type="EMBL" id="KAL1840989.1"/>
    </source>
</evidence>
<proteinExistence type="predicted"/>
<sequence length="190" mass="21801">MPNHGVDRCVRIEFKNIPGHGDLRSRPAPPGKLIKKGPTVCLYIQWYHLDGPHPMEFPKEPRYGAYVDLLRLREDGQYEPTPKDVILKGNPILWAKPKELDNMWGESEVRFAWKPGYLRITQPGTYRFRVKCFFHWKRPEDMELSVHEICENGGAFVYGTAVSRPFKVGDTTQPGSCCASCQDILRAKGR</sequence>
<accession>A0ABR3VGK8</accession>
<dbReference type="Proteomes" id="UP001583172">
    <property type="component" value="Unassembled WGS sequence"/>
</dbReference>
<protein>
    <submittedName>
        <fullName evidence="1">Uncharacterized protein</fullName>
    </submittedName>
</protein>
<dbReference type="EMBL" id="JAZGSY010000091">
    <property type="protein sequence ID" value="KAL1840989.1"/>
    <property type="molecule type" value="Genomic_DNA"/>
</dbReference>
<keyword evidence="2" id="KW-1185">Reference proteome</keyword>
<gene>
    <name evidence="1" type="ORF">VTJ49DRAFT_7543</name>
</gene>
<reference evidence="1 2" key="1">
    <citation type="journal article" date="2024" name="Commun. Biol.">
        <title>Comparative genomic analysis of thermophilic fungi reveals convergent evolutionary adaptations and gene losses.</title>
        <authorList>
            <person name="Steindorff A.S."/>
            <person name="Aguilar-Pontes M.V."/>
            <person name="Robinson A.J."/>
            <person name="Andreopoulos B."/>
            <person name="LaButti K."/>
            <person name="Kuo A."/>
            <person name="Mondo S."/>
            <person name="Riley R."/>
            <person name="Otillar R."/>
            <person name="Haridas S."/>
            <person name="Lipzen A."/>
            <person name="Grimwood J."/>
            <person name="Schmutz J."/>
            <person name="Clum A."/>
            <person name="Reid I.D."/>
            <person name="Moisan M.C."/>
            <person name="Butler G."/>
            <person name="Nguyen T.T.M."/>
            <person name="Dewar K."/>
            <person name="Conant G."/>
            <person name="Drula E."/>
            <person name="Henrissat B."/>
            <person name="Hansel C."/>
            <person name="Singer S."/>
            <person name="Hutchinson M.I."/>
            <person name="de Vries R.P."/>
            <person name="Natvig D.O."/>
            <person name="Powell A.J."/>
            <person name="Tsang A."/>
            <person name="Grigoriev I.V."/>
        </authorList>
    </citation>
    <scope>NUCLEOTIDE SEQUENCE [LARGE SCALE GENOMIC DNA]</scope>
    <source>
        <strain evidence="1 2">CBS 620.91</strain>
    </source>
</reference>
<evidence type="ECO:0000313" key="2">
    <source>
        <dbReference type="Proteomes" id="UP001583172"/>
    </source>
</evidence>